<dbReference type="GO" id="GO:0000776">
    <property type="term" value="C:kinetochore"/>
    <property type="evidence" value="ECO:0007669"/>
    <property type="project" value="UniProtKB-KW"/>
</dbReference>
<comment type="function">
    <text evidence="1">Acts as a component of the essential kinetochore-associated NDC80 complex, which is required for chromosome segregation and spindle checkpoint activity.</text>
</comment>
<dbReference type="EMBL" id="KN880559">
    <property type="protein sequence ID" value="KIY66280.1"/>
    <property type="molecule type" value="Genomic_DNA"/>
</dbReference>
<dbReference type="GO" id="GO:0005634">
    <property type="term" value="C:nucleus"/>
    <property type="evidence" value="ECO:0007669"/>
    <property type="project" value="UniProtKB-SubCell"/>
</dbReference>
<dbReference type="AlphaFoldDB" id="A0A0D7B7T1"/>
<dbReference type="Proteomes" id="UP000054007">
    <property type="component" value="Unassembled WGS sequence"/>
</dbReference>
<sequence>MSQTLTITSKEELRAIIETIKDAVSIANPEQDQDCRILEEMKINLKQQRQERNQEIRDTKAKVKGAQQVLEQARQAAERPQSAPSAETMAARLEAVDAEMHTTCKHLENLDALVQSKTVELAENTKLARELESRDVSAEHREMLDGTTLRMRMFTRLGFRTESERADGVVSKIIAADHFGQRVESVDLGQYSDVSDFELTKRLWDVVAIPTP</sequence>
<evidence type="ECO:0000313" key="4">
    <source>
        <dbReference type="Proteomes" id="UP000054007"/>
    </source>
</evidence>
<dbReference type="Pfam" id="PF08286">
    <property type="entry name" value="Spc24"/>
    <property type="match status" value="1"/>
</dbReference>
<organism evidence="3 4">
    <name type="scientific">Cylindrobasidium torrendii FP15055 ss-10</name>
    <dbReference type="NCBI Taxonomy" id="1314674"/>
    <lineage>
        <taxon>Eukaryota</taxon>
        <taxon>Fungi</taxon>
        <taxon>Dikarya</taxon>
        <taxon>Basidiomycota</taxon>
        <taxon>Agaricomycotina</taxon>
        <taxon>Agaricomycetes</taxon>
        <taxon>Agaricomycetidae</taxon>
        <taxon>Agaricales</taxon>
        <taxon>Marasmiineae</taxon>
        <taxon>Physalacriaceae</taxon>
        <taxon>Cylindrobasidium</taxon>
    </lineage>
</organism>
<protein>
    <recommendedName>
        <fullName evidence="1">Kinetochore protein Spc24</fullName>
    </recommendedName>
</protein>
<comment type="subunit">
    <text evidence="1">Component of the NDC80 complex.</text>
</comment>
<keyword evidence="2" id="KW-0175">Coiled coil</keyword>
<proteinExistence type="inferred from homology"/>
<keyword evidence="1" id="KW-0995">Kinetochore</keyword>
<dbReference type="InterPro" id="IPR013252">
    <property type="entry name" value="Ndc80_Spc24"/>
</dbReference>
<keyword evidence="1" id="KW-0137">Centromere</keyword>
<gene>
    <name evidence="3" type="ORF">CYLTODRAFT_398948</name>
</gene>
<evidence type="ECO:0000256" key="2">
    <source>
        <dbReference type="SAM" id="Coils"/>
    </source>
</evidence>
<keyword evidence="1" id="KW-0158">Chromosome</keyword>
<dbReference type="OrthoDB" id="3344830at2759"/>
<dbReference type="GO" id="GO:0051301">
    <property type="term" value="P:cell division"/>
    <property type="evidence" value="ECO:0007669"/>
    <property type="project" value="UniProtKB-UniRule"/>
</dbReference>
<name>A0A0D7B7T1_9AGAR</name>
<keyword evidence="1" id="KW-0498">Mitosis</keyword>
<accession>A0A0D7B7T1</accession>
<comment type="similarity">
    <text evidence="1">Belongs to the SPC24 family.</text>
</comment>
<keyword evidence="4" id="KW-1185">Reference proteome</keyword>
<keyword evidence="1" id="KW-0131">Cell cycle</keyword>
<evidence type="ECO:0000313" key="3">
    <source>
        <dbReference type="EMBL" id="KIY66280.1"/>
    </source>
</evidence>
<reference evidence="3 4" key="1">
    <citation type="journal article" date="2015" name="Fungal Genet. Biol.">
        <title>Evolution of novel wood decay mechanisms in Agaricales revealed by the genome sequences of Fistulina hepatica and Cylindrobasidium torrendii.</title>
        <authorList>
            <person name="Floudas D."/>
            <person name="Held B.W."/>
            <person name="Riley R."/>
            <person name="Nagy L.G."/>
            <person name="Koehler G."/>
            <person name="Ransdell A.S."/>
            <person name="Younus H."/>
            <person name="Chow J."/>
            <person name="Chiniquy J."/>
            <person name="Lipzen A."/>
            <person name="Tritt A."/>
            <person name="Sun H."/>
            <person name="Haridas S."/>
            <person name="LaButti K."/>
            <person name="Ohm R.A."/>
            <person name="Kues U."/>
            <person name="Blanchette R.A."/>
            <person name="Grigoriev I.V."/>
            <person name="Minto R.E."/>
            <person name="Hibbett D.S."/>
        </authorList>
    </citation>
    <scope>NUCLEOTIDE SEQUENCE [LARGE SCALE GENOMIC DNA]</scope>
    <source>
        <strain evidence="3 4">FP15055 ss-10</strain>
    </source>
</reference>
<feature type="coiled-coil region" evidence="2">
    <location>
        <begin position="35"/>
        <end position="76"/>
    </location>
</feature>
<keyword evidence="1" id="KW-0539">Nucleus</keyword>
<dbReference type="STRING" id="1314674.A0A0D7B7T1"/>
<comment type="subcellular location">
    <subcellularLocation>
        <location evidence="1">Nucleus</location>
    </subcellularLocation>
    <subcellularLocation>
        <location evidence="1">Chromosome</location>
        <location evidence="1">Centromere</location>
        <location evidence="1">Kinetochore</location>
    </subcellularLocation>
</comment>
<evidence type="ECO:0000256" key="1">
    <source>
        <dbReference type="RuleBase" id="RU368011"/>
    </source>
</evidence>
<keyword evidence="1" id="KW-0132">Cell division</keyword>